<feature type="transmembrane region" description="Helical" evidence="1">
    <location>
        <begin position="39"/>
        <end position="60"/>
    </location>
</feature>
<organism evidence="2 3">
    <name type="scientific">Roseburia inulinivorans</name>
    <dbReference type="NCBI Taxonomy" id="360807"/>
    <lineage>
        <taxon>Bacteria</taxon>
        <taxon>Bacillati</taxon>
        <taxon>Bacillota</taxon>
        <taxon>Clostridia</taxon>
        <taxon>Lachnospirales</taxon>
        <taxon>Lachnospiraceae</taxon>
        <taxon>Roseburia</taxon>
    </lineage>
</organism>
<reference evidence="2 3" key="1">
    <citation type="submission" date="2015-09" db="EMBL/GenBank/DDBJ databases">
        <authorList>
            <consortium name="Pathogen Informatics"/>
        </authorList>
    </citation>
    <scope>NUCLEOTIDE SEQUENCE [LARGE SCALE GENOMIC DNA]</scope>
    <source>
        <strain evidence="2 3">2789STDY5608887</strain>
    </source>
</reference>
<sequence length="63" mass="7134">MRFFINMIKVLLFLGVGTALFFIPYEKFQIWFPQAPKVAVVKVAGIVSLLCGIIIMVLMLSEK</sequence>
<name>A0A173ULP3_9FIRM</name>
<protein>
    <submittedName>
        <fullName evidence="2">Uncharacterized protein</fullName>
    </submittedName>
</protein>
<accession>A0A173ULP3</accession>
<gene>
    <name evidence="2" type="ORF">ERS852444_02147</name>
</gene>
<keyword evidence="1" id="KW-1133">Transmembrane helix</keyword>
<evidence type="ECO:0000313" key="3">
    <source>
        <dbReference type="Proteomes" id="UP000095453"/>
    </source>
</evidence>
<dbReference type="Proteomes" id="UP000095453">
    <property type="component" value="Unassembled WGS sequence"/>
</dbReference>
<keyword evidence="1" id="KW-0812">Transmembrane</keyword>
<dbReference type="EMBL" id="CYXX01000016">
    <property type="protein sequence ID" value="CUN15983.1"/>
    <property type="molecule type" value="Genomic_DNA"/>
</dbReference>
<evidence type="ECO:0000313" key="2">
    <source>
        <dbReference type="EMBL" id="CUN15983.1"/>
    </source>
</evidence>
<keyword evidence="1" id="KW-0472">Membrane</keyword>
<proteinExistence type="predicted"/>
<dbReference type="AlphaFoldDB" id="A0A173ULP3"/>
<evidence type="ECO:0000256" key="1">
    <source>
        <dbReference type="SAM" id="Phobius"/>
    </source>
</evidence>